<dbReference type="OrthoDB" id="1600564at2759"/>
<dbReference type="Pfam" id="PF00657">
    <property type="entry name" value="Lipase_GDSL"/>
    <property type="match status" value="1"/>
</dbReference>
<dbReference type="Gene3D" id="3.40.50.1110">
    <property type="entry name" value="SGNH hydrolase"/>
    <property type="match status" value="1"/>
</dbReference>
<reference evidence="4 5" key="1">
    <citation type="journal article" date="2019" name="Genome Biol. Evol.">
        <title>The Rhododendron genome and chromosomal organization provide insight into shared whole-genome duplications across the heath family (Ericaceae).</title>
        <authorList>
            <person name="Soza V.L."/>
            <person name="Lindsley D."/>
            <person name="Waalkes A."/>
            <person name="Ramage E."/>
            <person name="Patwardhan R.P."/>
            <person name="Burton J.N."/>
            <person name="Adey A."/>
            <person name="Kumar A."/>
            <person name="Qiu R."/>
            <person name="Shendure J."/>
            <person name="Hall B."/>
        </authorList>
    </citation>
    <scope>NUCLEOTIDE SEQUENCE [LARGE SCALE GENOMIC DNA]</scope>
    <source>
        <strain evidence="4">RSF 1966-606</strain>
    </source>
</reference>
<evidence type="ECO:0000313" key="5">
    <source>
        <dbReference type="Proteomes" id="UP000428333"/>
    </source>
</evidence>
<dbReference type="EMBL" id="QEFC01001221">
    <property type="protein sequence ID" value="KAE9458962.1"/>
    <property type="molecule type" value="Genomic_DNA"/>
</dbReference>
<dbReference type="GO" id="GO:0016788">
    <property type="term" value="F:hydrolase activity, acting on ester bonds"/>
    <property type="evidence" value="ECO:0007669"/>
    <property type="project" value="InterPro"/>
</dbReference>
<comment type="similarity">
    <text evidence="1">Belongs to the 'GDSL' lipolytic enzyme family.</text>
</comment>
<organism evidence="4 5">
    <name type="scientific">Rhododendron williamsianum</name>
    <dbReference type="NCBI Taxonomy" id="262921"/>
    <lineage>
        <taxon>Eukaryota</taxon>
        <taxon>Viridiplantae</taxon>
        <taxon>Streptophyta</taxon>
        <taxon>Embryophyta</taxon>
        <taxon>Tracheophyta</taxon>
        <taxon>Spermatophyta</taxon>
        <taxon>Magnoliopsida</taxon>
        <taxon>eudicotyledons</taxon>
        <taxon>Gunneridae</taxon>
        <taxon>Pentapetalae</taxon>
        <taxon>asterids</taxon>
        <taxon>Ericales</taxon>
        <taxon>Ericaceae</taxon>
        <taxon>Ericoideae</taxon>
        <taxon>Rhodoreae</taxon>
        <taxon>Rhododendron</taxon>
    </lineage>
</organism>
<evidence type="ECO:0000313" key="4">
    <source>
        <dbReference type="EMBL" id="KAE9458962.1"/>
    </source>
</evidence>
<evidence type="ECO:0000256" key="2">
    <source>
        <dbReference type="ARBA" id="ARBA00023180"/>
    </source>
</evidence>
<gene>
    <name evidence="4" type="ORF">C3L33_09122</name>
</gene>
<feature type="chain" id="PRO_5025368598" evidence="3">
    <location>
        <begin position="31"/>
        <end position="224"/>
    </location>
</feature>
<dbReference type="InterPro" id="IPR036514">
    <property type="entry name" value="SGNH_hydro_sf"/>
</dbReference>
<dbReference type="AlphaFoldDB" id="A0A6A4LNV4"/>
<dbReference type="Proteomes" id="UP000428333">
    <property type="component" value="Linkage Group LG05"/>
</dbReference>
<proteinExistence type="inferred from homology"/>
<dbReference type="PANTHER" id="PTHR22835:SF517">
    <property type="entry name" value="GDSL-LIKE LIPASE_ACYLHYDROLASE FAMILY PROTEIN, EXPRESSED"/>
    <property type="match status" value="1"/>
</dbReference>
<evidence type="ECO:0000256" key="1">
    <source>
        <dbReference type="ARBA" id="ARBA00008668"/>
    </source>
</evidence>
<feature type="non-terminal residue" evidence="4">
    <location>
        <position position="1"/>
    </location>
</feature>
<keyword evidence="3" id="KW-0732">Signal</keyword>
<keyword evidence="5" id="KW-1185">Reference proteome</keyword>
<protein>
    <submittedName>
        <fullName evidence="4">Uncharacterized protein</fullName>
    </submittedName>
</protein>
<dbReference type="PANTHER" id="PTHR22835">
    <property type="entry name" value="ZINC FINGER FYVE DOMAIN CONTAINING PROTEIN"/>
    <property type="match status" value="1"/>
</dbReference>
<dbReference type="InterPro" id="IPR001087">
    <property type="entry name" value="GDSL"/>
</dbReference>
<evidence type="ECO:0000256" key="3">
    <source>
        <dbReference type="SAM" id="SignalP"/>
    </source>
</evidence>
<keyword evidence="2" id="KW-0325">Glycoprotein</keyword>
<sequence>MVSTQLVSSPLLLTLAYSFLFLLQPNPSIARSLKKCNFLKIYQFGDSISDTGNLIRQKPIGAATVYARLPYGETFFKHPTGRCSNGRLMIDFIAHASGLPFLSPYEKKDGDFKQGVNFAVAGATALPTEVLAKMNIANPDTNSSLKVQLDWLSGYFNTCIKARDCSEKLKTSLFIVGEIGGDDYNYAFLERKTIEEVISMVPEVVGAIITAVKASFPRSWIKLS</sequence>
<accession>A0A6A4LNV4</accession>
<feature type="signal peptide" evidence="3">
    <location>
        <begin position="1"/>
        <end position="30"/>
    </location>
</feature>
<comment type="caution">
    <text evidence="4">The sequence shown here is derived from an EMBL/GenBank/DDBJ whole genome shotgun (WGS) entry which is preliminary data.</text>
</comment>
<name>A0A6A4LNV4_9ERIC</name>